<feature type="non-terminal residue" evidence="3">
    <location>
        <position position="1"/>
    </location>
</feature>
<accession>A0AAN8X8J6</accession>
<keyword evidence="3" id="KW-0347">Helicase</keyword>
<reference evidence="3 4" key="1">
    <citation type="submission" date="2023-11" db="EMBL/GenBank/DDBJ databases">
        <title>Halocaridina rubra genome assembly.</title>
        <authorList>
            <person name="Smith C."/>
        </authorList>
    </citation>
    <scope>NUCLEOTIDE SEQUENCE [LARGE SCALE GENOMIC DNA]</scope>
    <source>
        <strain evidence="3">EP-1</strain>
        <tissue evidence="3">Whole</tissue>
    </source>
</reference>
<dbReference type="EC" id="3.6.4.13" evidence="3"/>
<name>A0AAN8X8J6_HALRR</name>
<evidence type="ECO:0000313" key="4">
    <source>
        <dbReference type="Proteomes" id="UP001381693"/>
    </source>
</evidence>
<comment type="caution">
    <text evidence="3">The sequence shown here is derived from an EMBL/GenBank/DDBJ whole genome shotgun (WGS) entry which is preliminary data.</text>
</comment>
<dbReference type="InterPro" id="IPR011709">
    <property type="entry name" value="DEAD-box_helicase_OB_fold"/>
</dbReference>
<dbReference type="GO" id="GO:0016787">
    <property type="term" value="F:hydrolase activity"/>
    <property type="evidence" value="ECO:0007669"/>
    <property type="project" value="UniProtKB-KW"/>
</dbReference>
<keyword evidence="3" id="KW-0067">ATP-binding</keyword>
<feature type="domain" description="DEAD-box helicase OB fold" evidence="2">
    <location>
        <begin position="37"/>
        <end position="112"/>
    </location>
</feature>
<protein>
    <submittedName>
        <fullName evidence="3">ATP-dependent RNA helicase A</fullName>
        <ecNumber evidence="3">3.6.4.13</ecNumber>
    </submittedName>
</protein>
<feature type="region of interest" description="Disordered" evidence="1">
    <location>
        <begin position="385"/>
        <end position="429"/>
    </location>
</feature>
<dbReference type="Pfam" id="PF07717">
    <property type="entry name" value="OB_NTP_bind"/>
    <property type="match status" value="1"/>
</dbReference>
<feature type="compositionally biased region" description="Gly residues" evidence="1">
    <location>
        <begin position="385"/>
        <end position="421"/>
    </location>
</feature>
<proteinExistence type="predicted"/>
<dbReference type="AlphaFoldDB" id="A0AAN8X8J6"/>
<dbReference type="GO" id="GO:0003724">
    <property type="term" value="F:RNA helicase activity"/>
    <property type="evidence" value="ECO:0007669"/>
    <property type="project" value="UniProtKB-EC"/>
</dbReference>
<gene>
    <name evidence="3" type="primary">DHX9_2</name>
    <name evidence="3" type="ORF">SK128_024294</name>
</gene>
<keyword evidence="3" id="KW-0547">Nucleotide-binding</keyword>
<dbReference type="Proteomes" id="UP001381693">
    <property type="component" value="Unassembled WGS sequence"/>
</dbReference>
<evidence type="ECO:0000259" key="2">
    <source>
        <dbReference type="Pfam" id="PF07717"/>
    </source>
</evidence>
<organism evidence="3 4">
    <name type="scientific">Halocaridina rubra</name>
    <name type="common">Hawaiian red shrimp</name>
    <dbReference type="NCBI Taxonomy" id="373956"/>
    <lineage>
        <taxon>Eukaryota</taxon>
        <taxon>Metazoa</taxon>
        <taxon>Ecdysozoa</taxon>
        <taxon>Arthropoda</taxon>
        <taxon>Crustacea</taxon>
        <taxon>Multicrustacea</taxon>
        <taxon>Malacostraca</taxon>
        <taxon>Eumalacostraca</taxon>
        <taxon>Eucarida</taxon>
        <taxon>Decapoda</taxon>
        <taxon>Pleocyemata</taxon>
        <taxon>Caridea</taxon>
        <taxon>Atyoidea</taxon>
        <taxon>Atyidae</taxon>
        <taxon>Halocaridina</taxon>
    </lineage>
</organism>
<dbReference type="EMBL" id="JAXCGZ010011758">
    <property type="protein sequence ID" value="KAK7074165.1"/>
    <property type="molecule type" value="Genomic_DNA"/>
</dbReference>
<sequence>NQLKELMVTAGFPEECLLPQSYNFIGPDPKVDVLVGLMALGHYPNVCCHKEKRKVLTQESKAALIHKSSVNCSNKEISYPTPFFVFGEKIRTRAVSCKQMTMVTPIHLMLFGARRVEAVDDLVRLDGWINLDIPAEVAARILCLRPCIEALIIRGAKNPESIMEPNHVDEQILNCIRQLCRMNAGRHDMEPISMGNFNTHRPPRQFGGPPMKRMRGDNDSGGGDSGGFIPGGVYTANRGFGGRGGGGYFNRGGQRGRGYGFGGRGGGGYGGGRGYRGGGGFRGRGGYGGGGGYRGFGGGSGGGGGGFGGSSGGGGGGGFGGGSGGGGFGGGSGGGGFGGGSGGGGFGGGSGGGGFGGSGGGSGYGGSGGGSGYGGSGGGSGYGGGSGGGSGYGGDSGGGGGYGGDSGRGSGYGGGSGGGTSGEFNASNY</sequence>
<evidence type="ECO:0000313" key="3">
    <source>
        <dbReference type="EMBL" id="KAK7074165.1"/>
    </source>
</evidence>
<keyword evidence="3" id="KW-0378">Hydrolase</keyword>
<dbReference type="PRINTS" id="PR01228">
    <property type="entry name" value="EGGSHELL"/>
</dbReference>
<evidence type="ECO:0000256" key="1">
    <source>
        <dbReference type="SAM" id="MobiDB-lite"/>
    </source>
</evidence>
<keyword evidence="4" id="KW-1185">Reference proteome</keyword>